<evidence type="ECO:0000256" key="3">
    <source>
        <dbReference type="ARBA" id="ARBA00023134"/>
    </source>
</evidence>
<dbReference type="PRINTS" id="PR00328">
    <property type="entry name" value="SAR1GTPBP"/>
</dbReference>
<keyword evidence="2 4" id="KW-0547">Nucleotide-binding</keyword>
<dbReference type="PANTHER" id="PTHR11711">
    <property type="entry name" value="ADP RIBOSYLATION FACTOR-RELATED"/>
    <property type="match status" value="1"/>
</dbReference>
<evidence type="ECO:0000313" key="8">
    <source>
        <dbReference type="Proteomes" id="UP000247409"/>
    </source>
</evidence>
<keyword evidence="5" id="KW-0479">Metal-binding</keyword>
<dbReference type="CDD" id="cd00878">
    <property type="entry name" value="Arf_Arl"/>
    <property type="match status" value="1"/>
</dbReference>
<proteinExistence type="inferred from homology"/>
<evidence type="ECO:0000256" key="4">
    <source>
        <dbReference type="PIRSR" id="PIRSR606689-1"/>
    </source>
</evidence>
<feature type="binding site" evidence="4">
    <location>
        <position position="72"/>
    </location>
    <ligand>
        <name>GTP</name>
        <dbReference type="ChEBI" id="CHEBI:37565"/>
    </ligand>
</feature>
<dbReference type="STRING" id="448386.A0A2V3IZR9"/>
<keyword evidence="5" id="KW-0460">Magnesium</keyword>
<feature type="binding site" evidence="4">
    <location>
        <begin position="26"/>
        <end position="33"/>
    </location>
    <ligand>
        <name>GTP</name>
        <dbReference type="ChEBI" id="CHEBI:37565"/>
    </ligand>
</feature>
<gene>
    <name evidence="7" type="ORF">BWQ96_02623</name>
</gene>
<dbReference type="FunFam" id="3.40.50.300:FF:000412">
    <property type="entry name" value="ADP-ribosylation factor 1"/>
    <property type="match status" value="1"/>
</dbReference>
<dbReference type="SMART" id="SM00177">
    <property type="entry name" value="ARF"/>
    <property type="match status" value="1"/>
</dbReference>
<keyword evidence="8" id="KW-1185">Reference proteome</keyword>
<keyword evidence="3 4" id="KW-0342">GTP-binding</keyword>
<dbReference type="Proteomes" id="UP000247409">
    <property type="component" value="Unassembled WGS sequence"/>
</dbReference>
<dbReference type="InterPro" id="IPR024156">
    <property type="entry name" value="Small_GTPase_ARF"/>
</dbReference>
<dbReference type="Gene3D" id="3.40.50.300">
    <property type="entry name" value="P-loop containing nucleotide triphosphate hydrolases"/>
    <property type="match status" value="1"/>
</dbReference>
<dbReference type="NCBIfam" id="TIGR00231">
    <property type="entry name" value="small_GTP"/>
    <property type="match status" value="1"/>
</dbReference>
<evidence type="ECO:0000313" key="7">
    <source>
        <dbReference type="EMBL" id="PXF47644.1"/>
    </source>
</evidence>
<feature type="binding site" evidence="5">
    <location>
        <position position="50"/>
    </location>
    <ligand>
        <name>Mg(2+)</name>
        <dbReference type="ChEBI" id="CHEBI:18420"/>
    </ligand>
</feature>
<dbReference type="EMBL" id="NBIV01000022">
    <property type="protein sequence ID" value="PXF47644.1"/>
    <property type="molecule type" value="Genomic_DNA"/>
</dbReference>
<reference evidence="7 8" key="1">
    <citation type="journal article" date="2018" name="Mol. Biol. Evol.">
        <title>Analysis of the draft genome of the red seaweed Gracilariopsis chorda provides insights into genome size evolution in Rhodophyta.</title>
        <authorList>
            <person name="Lee J."/>
            <person name="Yang E.C."/>
            <person name="Graf L."/>
            <person name="Yang J.H."/>
            <person name="Qiu H."/>
            <person name="Zel Zion U."/>
            <person name="Chan C.X."/>
            <person name="Stephens T.G."/>
            <person name="Weber A.P.M."/>
            <person name="Boo G.H."/>
            <person name="Boo S.M."/>
            <person name="Kim K.M."/>
            <person name="Shin Y."/>
            <person name="Jung M."/>
            <person name="Lee S.J."/>
            <person name="Yim H.S."/>
            <person name="Lee J.H."/>
            <person name="Bhattacharya D."/>
            <person name="Yoon H.S."/>
        </authorList>
    </citation>
    <scope>NUCLEOTIDE SEQUENCE [LARGE SCALE GENOMIC DNA]</scope>
    <source>
        <strain evidence="7 8">SKKU-2015</strain>
        <tissue evidence="7">Whole body</tissue>
    </source>
</reference>
<dbReference type="GO" id="GO:0005525">
    <property type="term" value="F:GTP binding"/>
    <property type="evidence" value="ECO:0007669"/>
    <property type="project" value="UniProtKB-KW"/>
</dbReference>
<evidence type="ECO:0000256" key="5">
    <source>
        <dbReference type="PIRSR" id="PIRSR606689-2"/>
    </source>
</evidence>
<protein>
    <submittedName>
        <fullName evidence="7">ADP-ribosylation factor 4</fullName>
    </submittedName>
</protein>
<evidence type="ECO:0000256" key="2">
    <source>
        <dbReference type="ARBA" id="ARBA00022741"/>
    </source>
</evidence>
<evidence type="ECO:0000256" key="1">
    <source>
        <dbReference type="ARBA" id="ARBA00010290"/>
    </source>
</evidence>
<dbReference type="InterPro" id="IPR006689">
    <property type="entry name" value="Small_GTPase_ARF/SAR"/>
</dbReference>
<dbReference type="PROSITE" id="PS51417">
    <property type="entry name" value="ARF"/>
    <property type="match status" value="1"/>
</dbReference>
<dbReference type="AlphaFoldDB" id="A0A2V3IZR9"/>
<feature type="binding site" evidence="4">
    <location>
        <begin position="134"/>
        <end position="137"/>
    </location>
    <ligand>
        <name>GTP</name>
        <dbReference type="ChEBI" id="CHEBI:37565"/>
    </ligand>
</feature>
<dbReference type="GO" id="GO:0046872">
    <property type="term" value="F:metal ion binding"/>
    <property type="evidence" value="ECO:0007669"/>
    <property type="project" value="UniProtKB-KW"/>
</dbReference>
<dbReference type="Pfam" id="PF00025">
    <property type="entry name" value="Arf"/>
    <property type="match status" value="1"/>
</dbReference>
<dbReference type="GO" id="GO:0003924">
    <property type="term" value="F:GTPase activity"/>
    <property type="evidence" value="ECO:0007669"/>
    <property type="project" value="InterPro"/>
</dbReference>
<sequence length="191" mass="20917">MGAALSACAGRPGGKDTDLPCVLLVGLDGSGTTTILYHVKHGKRLETIPTLGMNKEVVKVDGMDFELYDVGGLEKVRALWRTYSKEANGVAYVVDSSDPSRLPQAAEELKKLFFGDKKKKSLIVPDIPLLVLANKQDLPEAVSIDQIANDLELHDLPVRNYKVLPTVATDGTNLRDGFKWMVDQLKLYGYS</sequence>
<feature type="binding site" evidence="5">
    <location>
        <position position="33"/>
    </location>
    <ligand>
        <name>Mg(2+)</name>
        <dbReference type="ChEBI" id="CHEBI:18420"/>
    </ligand>
</feature>
<comment type="caution">
    <text evidence="7">The sequence shown here is derived from an EMBL/GenBank/DDBJ whole genome shotgun (WGS) entry which is preliminary data.</text>
</comment>
<dbReference type="InterPro" id="IPR005225">
    <property type="entry name" value="Small_GTP-bd"/>
</dbReference>
<comment type="similarity">
    <text evidence="1 6">Belongs to the small GTPase superfamily. Arf family.</text>
</comment>
<dbReference type="InterPro" id="IPR027417">
    <property type="entry name" value="P-loop_NTPase"/>
</dbReference>
<organism evidence="7 8">
    <name type="scientific">Gracilariopsis chorda</name>
    <dbReference type="NCBI Taxonomy" id="448386"/>
    <lineage>
        <taxon>Eukaryota</taxon>
        <taxon>Rhodophyta</taxon>
        <taxon>Florideophyceae</taxon>
        <taxon>Rhodymeniophycidae</taxon>
        <taxon>Gracilariales</taxon>
        <taxon>Gracilariaceae</taxon>
        <taxon>Gracilariopsis</taxon>
    </lineage>
</organism>
<dbReference type="SMART" id="SM00178">
    <property type="entry name" value="SAR"/>
    <property type="match status" value="1"/>
</dbReference>
<accession>A0A2V3IZR9</accession>
<dbReference type="OrthoDB" id="2011769at2759"/>
<dbReference type="GO" id="GO:0030010">
    <property type="term" value="P:establishment of cell polarity"/>
    <property type="evidence" value="ECO:0007669"/>
    <property type="project" value="UniProtKB-ARBA"/>
</dbReference>
<dbReference type="SUPFAM" id="SSF52540">
    <property type="entry name" value="P-loop containing nucleoside triphosphate hydrolases"/>
    <property type="match status" value="1"/>
</dbReference>
<evidence type="ECO:0000256" key="6">
    <source>
        <dbReference type="RuleBase" id="RU003925"/>
    </source>
</evidence>
<name>A0A2V3IZR9_9FLOR</name>